<dbReference type="InterPro" id="IPR051704">
    <property type="entry name" value="FAD_aromatic-hydroxylase"/>
</dbReference>
<dbReference type="Gene3D" id="3.50.50.60">
    <property type="entry name" value="FAD/NAD(P)-binding domain"/>
    <property type="match status" value="1"/>
</dbReference>
<dbReference type="InterPro" id="IPR002938">
    <property type="entry name" value="FAD-bd"/>
</dbReference>
<proteinExistence type="predicted"/>
<evidence type="ECO:0000313" key="3">
    <source>
        <dbReference type="Proteomes" id="UP001301731"/>
    </source>
</evidence>
<dbReference type="RefSeq" id="WP_318106019.1">
    <property type="nucleotide sequence ID" value="NZ_CP137573.1"/>
</dbReference>
<gene>
    <name evidence="2" type="ORF">R2D22_21330</name>
</gene>
<keyword evidence="2" id="KW-0503">Monooxygenase</keyword>
<dbReference type="Pfam" id="PF01494">
    <property type="entry name" value="FAD_binding_3"/>
    <property type="match status" value="1"/>
</dbReference>
<keyword evidence="2" id="KW-0560">Oxidoreductase</keyword>
<dbReference type="EMBL" id="CP137573">
    <property type="protein sequence ID" value="WOX23785.1"/>
    <property type="molecule type" value="Genomic_DNA"/>
</dbReference>
<accession>A0ABZ0LWA0</accession>
<name>A0ABZ0LWA0_9ACTN</name>
<organism evidence="2 3">
    <name type="scientific">Streptomyces solicathayae</name>
    <dbReference type="NCBI Taxonomy" id="3081768"/>
    <lineage>
        <taxon>Bacteria</taxon>
        <taxon>Bacillati</taxon>
        <taxon>Actinomycetota</taxon>
        <taxon>Actinomycetes</taxon>
        <taxon>Kitasatosporales</taxon>
        <taxon>Streptomycetaceae</taxon>
        <taxon>Streptomyces</taxon>
    </lineage>
</organism>
<dbReference type="SUPFAM" id="SSF51905">
    <property type="entry name" value="FAD/NAD(P)-binding domain"/>
    <property type="match status" value="1"/>
</dbReference>
<dbReference type="InterPro" id="IPR036188">
    <property type="entry name" value="FAD/NAD-bd_sf"/>
</dbReference>
<reference evidence="2 3" key="1">
    <citation type="submission" date="2023-10" db="EMBL/GenBank/DDBJ databases">
        <title>The genome sequence of Streptomyces sp. HUAS YS2.</title>
        <authorList>
            <person name="Mo P."/>
        </authorList>
    </citation>
    <scope>NUCLEOTIDE SEQUENCE [LARGE SCALE GENOMIC DNA]</scope>
    <source>
        <strain evidence="2 3">HUAS YS2</strain>
    </source>
</reference>
<dbReference type="Gene3D" id="3.30.9.10">
    <property type="entry name" value="D-Amino Acid Oxidase, subunit A, domain 2"/>
    <property type="match status" value="1"/>
</dbReference>
<dbReference type="PANTHER" id="PTHR46865:SF2">
    <property type="entry name" value="MONOOXYGENASE"/>
    <property type="match status" value="1"/>
</dbReference>
<evidence type="ECO:0000313" key="2">
    <source>
        <dbReference type="EMBL" id="WOX23785.1"/>
    </source>
</evidence>
<dbReference type="PRINTS" id="PR00420">
    <property type="entry name" value="RNGMNOXGNASE"/>
</dbReference>
<evidence type="ECO:0000259" key="1">
    <source>
        <dbReference type="Pfam" id="PF01494"/>
    </source>
</evidence>
<dbReference type="GO" id="GO:0004497">
    <property type="term" value="F:monooxygenase activity"/>
    <property type="evidence" value="ECO:0007669"/>
    <property type="project" value="UniProtKB-KW"/>
</dbReference>
<sequence>MTHTTAKTVLISGASIAGPALAYWLHEYGFTPTVVERAPELRTGGYKVDIRGTAIEVCRRMGILDEIRTNSTDMDGGSYVDEAGRTIGEMPAEIFGGRVEGDDEIMRGELARIMYERTRDDVEYLFGDSIATLAEDADGVEVTFESGLRRRFDLVVGADGMHSHTRRLVFGDERQFKRHLGAYISIFTAPNHLGLERWETYHASPGRLTCVYSSAGETDAKNMFVFASPELSYDHRDVATQKRMLADASAGGRWEIPRLMRHAADADDFYFDSIALVEMDRWSKGRVVLLGDAAHCASPASGQGTGLALLGAYTLAGELAAAGGDHRVAFEAYERVMRPGVERNQKMAEGFVKELTVDRKWKIALRMFMVRTLPKTPWKNLIAKKIRDEIQAAARAVPVTEYGTLAHAA</sequence>
<protein>
    <submittedName>
        <fullName evidence="2">FAD-dependent monooxygenase</fullName>
    </submittedName>
</protein>
<feature type="domain" description="FAD-binding" evidence="1">
    <location>
        <begin position="8"/>
        <end position="322"/>
    </location>
</feature>
<dbReference type="Proteomes" id="UP001301731">
    <property type="component" value="Chromosome"/>
</dbReference>
<keyword evidence="3" id="KW-1185">Reference proteome</keyword>
<dbReference type="PANTHER" id="PTHR46865">
    <property type="entry name" value="OXIDOREDUCTASE-RELATED"/>
    <property type="match status" value="1"/>
</dbReference>